<organism evidence="1">
    <name type="scientific">Tanacetum cinerariifolium</name>
    <name type="common">Dalmatian daisy</name>
    <name type="synonym">Chrysanthemum cinerariifolium</name>
    <dbReference type="NCBI Taxonomy" id="118510"/>
    <lineage>
        <taxon>Eukaryota</taxon>
        <taxon>Viridiplantae</taxon>
        <taxon>Streptophyta</taxon>
        <taxon>Embryophyta</taxon>
        <taxon>Tracheophyta</taxon>
        <taxon>Spermatophyta</taxon>
        <taxon>Magnoliopsida</taxon>
        <taxon>eudicotyledons</taxon>
        <taxon>Gunneridae</taxon>
        <taxon>Pentapetalae</taxon>
        <taxon>asterids</taxon>
        <taxon>campanulids</taxon>
        <taxon>Asterales</taxon>
        <taxon>Asteraceae</taxon>
        <taxon>Asteroideae</taxon>
        <taxon>Anthemideae</taxon>
        <taxon>Anthemidinae</taxon>
        <taxon>Tanacetum</taxon>
    </lineage>
</organism>
<evidence type="ECO:0000313" key="1">
    <source>
        <dbReference type="EMBL" id="GFD20787.1"/>
    </source>
</evidence>
<feature type="non-terminal residue" evidence="1">
    <location>
        <position position="1"/>
    </location>
</feature>
<dbReference type="AlphaFoldDB" id="A0A699UEE8"/>
<feature type="non-terminal residue" evidence="1">
    <location>
        <position position="145"/>
    </location>
</feature>
<protein>
    <submittedName>
        <fullName evidence="1">Uncharacterized protein</fullName>
    </submittedName>
</protein>
<proteinExistence type="predicted"/>
<dbReference type="EMBL" id="BKCJ011324804">
    <property type="protein sequence ID" value="GFD20787.1"/>
    <property type="molecule type" value="Genomic_DNA"/>
</dbReference>
<name>A0A699UEE8_TANCI</name>
<comment type="caution">
    <text evidence="1">The sequence shown here is derived from an EMBL/GenBank/DDBJ whole genome shotgun (WGS) entry which is preliminary data.</text>
</comment>
<gene>
    <name evidence="1" type="ORF">Tci_892756</name>
</gene>
<reference evidence="1" key="1">
    <citation type="journal article" date="2019" name="Sci. Rep.">
        <title>Draft genome of Tanacetum cinerariifolium, the natural source of mosquito coil.</title>
        <authorList>
            <person name="Yamashiro T."/>
            <person name="Shiraishi A."/>
            <person name="Satake H."/>
            <person name="Nakayama K."/>
        </authorList>
    </citation>
    <scope>NUCLEOTIDE SEQUENCE</scope>
</reference>
<sequence>HDGSRQRGAREGAEQRGIGGSSVVHFQVVSAGLGIERAERETHQATRRGRVDDERALRVVGVVAQAAVVVHYRRTAEARVAAASRAVALVVDVAASVNGAAGGRGVTAERGRLHDQVGASGRYLDGLVGNVVGLAGFHQLVQVVG</sequence>
<accession>A0A699UEE8</accession>